<evidence type="ECO:0000313" key="2">
    <source>
        <dbReference type="Proteomes" id="UP000308600"/>
    </source>
</evidence>
<organism evidence="1 2">
    <name type="scientific">Pluteus cervinus</name>
    <dbReference type="NCBI Taxonomy" id="181527"/>
    <lineage>
        <taxon>Eukaryota</taxon>
        <taxon>Fungi</taxon>
        <taxon>Dikarya</taxon>
        <taxon>Basidiomycota</taxon>
        <taxon>Agaricomycotina</taxon>
        <taxon>Agaricomycetes</taxon>
        <taxon>Agaricomycetidae</taxon>
        <taxon>Agaricales</taxon>
        <taxon>Pluteineae</taxon>
        <taxon>Pluteaceae</taxon>
        <taxon>Pluteus</taxon>
    </lineage>
</organism>
<dbReference type="Proteomes" id="UP000308600">
    <property type="component" value="Unassembled WGS sequence"/>
</dbReference>
<protein>
    <submittedName>
        <fullName evidence="1">Uncharacterized protein</fullName>
    </submittedName>
</protein>
<keyword evidence="2" id="KW-1185">Reference proteome</keyword>
<name>A0ACD2ZZM0_9AGAR</name>
<evidence type="ECO:0000313" key="1">
    <source>
        <dbReference type="EMBL" id="TFK58828.1"/>
    </source>
</evidence>
<gene>
    <name evidence="1" type="ORF">BDN72DRAFT_677777</name>
</gene>
<proteinExistence type="predicted"/>
<reference evidence="1 2" key="1">
    <citation type="journal article" date="2019" name="Nat. Ecol. Evol.">
        <title>Megaphylogeny resolves global patterns of mushroom evolution.</title>
        <authorList>
            <person name="Varga T."/>
            <person name="Krizsan K."/>
            <person name="Foldi C."/>
            <person name="Dima B."/>
            <person name="Sanchez-Garcia M."/>
            <person name="Sanchez-Ramirez S."/>
            <person name="Szollosi G.J."/>
            <person name="Szarkandi J.G."/>
            <person name="Papp V."/>
            <person name="Albert L."/>
            <person name="Andreopoulos W."/>
            <person name="Angelini C."/>
            <person name="Antonin V."/>
            <person name="Barry K.W."/>
            <person name="Bougher N.L."/>
            <person name="Buchanan P."/>
            <person name="Buyck B."/>
            <person name="Bense V."/>
            <person name="Catcheside P."/>
            <person name="Chovatia M."/>
            <person name="Cooper J."/>
            <person name="Damon W."/>
            <person name="Desjardin D."/>
            <person name="Finy P."/>
            <person name="Geml J."/>
            <person name="Haridas S."/>
            <person name="Hughes K."/>
            <person name="Justo A."/>
            <person name="Karasinski D."/>
            <person name="Kautmanova I."/>
            <person name="Kiss B."/>
            <person name="Kocsube S."/>
            <person name="Kotiranta H."/>
            <person name="LaButti K.M."/>
            <person name="Lechner B.E."/>
            <person name="Liimatainen K."/>
            <person name="Lipzen A."/>
            <person name="Lukacs Z."/>
            <person name="Mihaltcheva S."/>
            <person name="Morgado L.N."/>
            <person name="Niskanen T."/>
            <person name="Noordeloos M.E."/>
            <person name="Ohm R.A."/>
            <person name="Ortiz-Santana B."/>
            <person name="Ovrebo C."/>
            <person name="Racz N."/>
            <person name="Riley R."/>
            <person name="Savchenko A."/>
            <person name="Shiryaev A."/>
            <person name="Soop K."/>
            <person name="Spirin V."/>
            <person name="Szebenyi C."/>
            <person name="Tomsovsky M."/>
            <person name="Tulloss R.E."/>
            <person name="Uehling J."/>
            <person name="Grigoriev I.V."/>
            <person name="Vagvolgyi C."/>
            <person name="Papp T."/>
            <person name="Martin F.M."/>
            <person name="Miettinen O."/>
            <person name="Hibbett D.S."/>
            <person name="Nagy L.G."/>
        </authorList>
    </citation>
    <scope>NUCLEOTIDE SEQUENCE [LARGE SCALE GENOMIC DNA]</scope>
    <source>
        <strain evidence="1 2">NL-1719</strain>
    </source>
</reference>
<dbReference type="EMBL" id="ML209179">
    <property type="protein sequence ID" value="TFK58828.1"/>
    <property type="molecule type" value="Genomic_DNA"/>
</dbReference>
<sequence>MDPSNEQFSTEDIARRCEELQDSVEEANDNVKTTKEANERIQAIPTGKKGGGIRAKNAAQQAFTDAVARRHKLLQELVGVTNALAKMPSKDGDKGPEDTPPGDTQNISSTGDGQVPVKDNTVPRPSSPPPPPYPGSDQPLSISEDLPSTTVEQPPPIDDVPQAEDIRPSSPLTETPDAQDPRSSSPPTESQGTPAARRSSPPIEALSVRDSSSGEEEDPHAHAAGPGRSSDDDSDAGSVDSSTLGSFVSGDDMLEIEAPSQSGKPAKSRVNPPLPSKLDSNALGSFVSDDDMLEVEVPSQSGKPAKSRVNPPPLPSKPSPRSDPTPIRPRDYHSKAIAKSRHDHDDGQDRGDDVKGGKSSVKDDSNHSRSLGSSRLSKGDSRGHGSKGDSHNRTRKMGPDEDDDDSGDDGYLPSTQGRVERAPFRTDDASLPHSKSKDHISSKQNPRGVLKGTDDGRDTSSRKGKDNRSKKPTNNAQLPPIARSKGFRVDSPPPNTHHEDKQPQKKVTFNSNTRYLFDEDDEDEDNTPIFRAAVHRRKSAKGEEEKGQGTVTLEGRRYDDQEKLPSTESKSTSNRKGTPLGRFAQLLESRKPQHIPANRNSKYEEDAITSTTARTRQVKEDPAASSKNHRLDFDLQRRGPPPSKKEPTDNHRAARTSHTCDSTQGSSPAAENKKRKRIEPDISGSSDVEFLYSYTAPNPKVRKTVEEHEESESEGDESAGEGMEVDGYGEHDDDDDDDDDDHAGSMKPLLLARARAALSSEYKGWPKNPDAIPWKTNLPDEKGIKNLYRVFVNVGLGFLRKKYDRRTITMVEKAEYQRFGRQAIKIFAAAKNPLVDVPLPRSFRIAIHKNQEIAPNAATTSITLSNHVLSSGPTTRCPSDWERNPRIGYKSADERNFGVHGKYGREKAGSLTCDCSSAAAIWELFTWKIWLGKQGDDIEPMPFLSPRHREFVSQNTLDLSLLTMEDIFLETGGNWRQLSHQITLRKRQLRRVKERLAELEA</sequence>
<accession>A0ACD2ZZM0</accession>